<dbReference type="InterPro" id="IPR001647">
    <property type="entry name" value="HTH_TetR"/>
</dbReference>
<evidence type="ECO:0000313" key="8">
    <source>
        <dbReference type="Proteomes" id="UP000243904"/>
    </source>
</evidence>
<evidence type="ECO:0000256" key="2">
    <source>
        <dbReference type="ARBA" id="ARBA00023015"/>
    </source>
</evidence>
<dbReference type="InterPro" id="IPR023772">
    <property type="entry name" value="DNA-bd_HTH_TetR-type_CS"/>
</dbReference>
<name>A0A1H1VMI0_9BRAD</name>
<dbReference type="PRINTS" id="PR00455">
    <property type="entry name" value="HTHTETR"/>
</dbReference>
<dbReference type="Gene3D" id="1.10.357.10">
    <property type="entry name" value="Tetracycline Repressor, domain 2"/>
    <property type="match status" value="1"/>
</dbReference>
<evidence type="ECO:0000256" key="3">
    <source>
        <dbReference type="ARBA" id="ARBA00023125"/>
    </source>
</evidence>
<accession>A0A1H1VMI0</accession>
<keyword evidence="2" id="KW-0805">Transcription regulation</keyword>
<keyword evidence="8" id="KW-1185">Reference proteome</keyword>
<organism evidence="7 8">
    <name type="scientific">Bradyrhizobium canariense</name>
    <dbReference type="NCBI Taxonomy" id="255045"/>
    <lineage>
        <taxon>Bacteria</taxon>
        <taxon>Pseudomonadati</taxon>
        <taxon>Pseudomonadota</taxon>
        <taxon>Alphaproteobacteria</taxon>
        <taxon>Hyphomicrobiales</taxon>
        <taxon>Nitrobacteraceae</taxon>
        <taxon>Bradyrhizobium</taxon>
    </lineage>
</organism>
<dbReference type="Proteomes" id="UP000243904">
    <property type="component" value="Chromosome I"/>
</dbReference>
<sequence length="203" mass="22627">MPKVKPETSLARRDEILEAAEICFARQGFHQTTIRDVIRESGLSAGCIYGHFATKEDIIHAMGERRHARDAMLLSPRDESMDPIATLRAVAREFLMDLQKEDGLRIRKVGLQLWAEALRSKEVHSQVIAGVHVPISTIIKLLQRGQRLGTVSKKIDPAIIARTIVSMAQGFVLQRVWGEPFEAAAALQGFDTLLRGLAPDARR</sequence>
<dbReference type="InterPro" id="IPR039538">
    <property type="entry name" value="BetI_C"/>
</dbReference>
<dbReference type="PANTHER" id="PTHR30055">
    <property type="entry name" value="HTH-TYPE TRANSCRIPTIONAL REGULATOR RUTR"/>
    <property type="match status" value="1"/>
</dbReference>
<dbReference type="Pfam" id="PF00440">
    <property type="entry name" value="TetR_N"/>
    <property type="match status" value="1"/>
</dbReference>
<dbReference type="AlphaFoldDB" id="A0A1H1VMI0"/>
<dbReference type="Pfam" id="PF13977">
    <property type="entry name" value="TetR_C_6"/>
    <property type="match status" value="1"/>
</dbReference>
<dbReference type="PANTHER" id="PTHR30055:SF229">
    <property type="entry name" value="HTH-TYPE TRANSCRIPTIONAL REPRESSOR RV1474C"/>
    <property type="match status" value="1"/>
</dbReference>
<gene>
    <name evidence="7" type="ORF">SAMN05444158_3475</name>
</gene>
<dbReference type="GO" id="GO:0000976">
    <property type="term" value="F:transcription cis-regulatory region binding"/>
    <property type="evidence" value="ECO:0007669"/>
    <property type="project" value="TreeGrafter"/>
</dbReference>
<dbReference type="RefSeq" id="WP_146688143.1">
    <property type="nucleotide sequence ID" value="NZ_LT629750.1"/>
</dbReference>
<dbReference type="InterPro" id="IPR036271">
    <property type="entry name" value="Tet_transcr_reg_TetR-rel_C_sf"/>
</dbReference>
<dbReference type="InterPro" id="IPR009057">
    <property type="entry name" value="Homeodomain-like_sf"/>
</dbReference>
<evidence type="ECO:0000313" key="7">
    <source>
        <dbReference type="EMBL" id="SDS85933.1"/>
    </source>
</evidence>
<evidence type="ECO:0000256" key="1">
    <source>
        <dbReference type="ARBA" id="ARBA00022491"/>
    </source>
</evidence>
<keyword evidence="1" id="KW-0678">Repressor</keyword>
<dbReference type="SUPFAM" id="SSF48498">
    <property type="entry name" value="Tetracyclin repressor-like, C-terminal domain"/>
    <property type="match status" value="1"/>
</dbReference>
<dbReference type="PROSITE" id="PS01081">
    <property type="entry name" value="HTH_TETR_1"/>
    <property type="match status" value="1"/>
</dbReference>
<keyword evidence="3 5" id="KW-0238">DNA-binding</keyword>
<dbReference type="SUPFAM" id="SSF46689">
    <property type="entry name" value="Homeodomain-like"/>
    <property type="match status" value="1"/>
</dbReference>
<dbReference type="EMBL" id="LT629750">
    <property type="protein sequence ID" value="SDS85933.1"/>
    <property type="molecule type" value="Genomic_DNA"/>
</dbReference>
<evidence type="ECO:0000256" key="4">
    <source>
        <dbReference type="ARBA" id="ARBA00023163"/>
    </source>
</evidence>
<reference evidence="8" key="1">
    <citation type="submission" date="2016-10" db="EMBL/GenBank/DDBJ databases">
        <authorList>
            <person name="Varghese N."/>
            <person name="Submissions S."/>
        </authorList>
    </citation>
    <scope>NUCLEOTIDE SEQUENCE [LARGE SCALE GENOMIC DNA]</scope>
    <source>
        <strain evidence="8">GAS369</strain>
    </source>
</reference>
<evidence type="ECO:0000256" key="5">
    <source>
        <dbReference type="PROSITE-ProRule" id="PRU00335"/>
    </source>
</evidence>
<dbReference type="InterPro" id="IPR050109">
    <property type="entry name" value="HTH-type_TetR-like_transc_reg"/>
</dbReference>
<proteinExistence type="predicted"/>
<evidence type="ECO:0000259" key="6">
    <source>
        <dbReference type="PROSITE" id="PS50977"/>
    </source>
</evidence>
<protein>
    <submittedName>
        <fullName evidence="7">Transcriptional regulator, TetR family</fullName>
    </submittedName>
</protein>
<feature type="domain" description="HTH tetR-type" evidence="6">
    <location>
        <begin position="10"/>
        <end position="70"/>
    </location>
</feature>
<keyword evidence="4" id="KW-0804">Transcription</keyword>
<feature type="DNA-binding region" description="H-T-H motif" evidence="5">
    <location>
        <begin position="33"/>
        <end position="52"/>
    </location>
</feature>
<dbReference type="PROSITE" id="PS50977">
    <property type="entry name" value="HTH_TETR_2"/>
    <property type="match status" value="1"/>
</dbReference>
<dbReference type="GO" id="GO:0003700">
    <property type="term" value="F:DNA-binding transcription factor activity"/>
    <property type="evidence" value="ECO:0007669"/>
    <property type="project" value="TreeGrafter"/>
</dbReference>